<gene>
    <name evidence="5" type="primary">metB</name>
    <name evidence="5" type="ORF">SAMEA104719789_00237</name>
</gene>
<name>A0A383TWH3_9FLAO</name>
<dbReference type="InterPro" id="IPR015422">
    <property type="entry name" value="PyrdxlP-dep_Trfase_small"/>
</dbReference>
<dbReference type="EMBL" id="UNSC01000001">
    <property type="protein sequence ID" value="SZD71143.1"/>
    <property type="molecule type" value="Genomic_DNA"/>
</dbReference>
<dbReference type="GO" id="GO:0003962">
    <property type="term" value="F:cystathionine gamma-synthase activity"/>
    <property type="evidence" value="ECO:0007669"/>
    <property type="project" value="UniProtKB-EC"/>
</dbReference>
<dbReference type="InterPro" id="IPR000277">
    <property type="entry name" value="Cys/Met-Metab_PyrdxlP-dep_enz"/>
</dbReference>
<dbReference type="Pfam" id="PF01053">
    <property type="entry name" value="Cys_Met_Meta_PP"/>
    <property type="match status" value="1"/>
</dbReference>
<sequence length="382" mass="42135">MKLETLLANITAHSGIKDPYAATHLPIYNTATFDLSKQYGDEIFDYSRSGNPTRQALERIFALAEEGNGACCTNTGLAAVALLFESVLAHGEKIIVEKDCYGGTFRLLSVLAEKNKIHTTFLDLSDLENLEKHLKENKVKLVLCESPTNPGLKVLDLEAIALICHKHGALFAVDNSMATFASQKPLSLGADFSVFSTTKYVSGHGSITAGVLVSKDEAWNEKVQYYCNAQGRAQSPMDVFITSLGLSTLVTRIEKQAENAGIIYQFLNEISQISNLRFVGSPEHPQFELAKRQMKYTPAVLTFEMESEQRAHILMKNTRFIGQKVSFGTSDSRMEIPSLMSHASKKSSAGAENDFSNKTIRFSVGLEHPDDLKEDILQALKN</sequence>
<dbReference type="SUPFAM" id="SSF53383">
    <property type="entry name" value="PLP-dependent transferases"/>
    <property type="match status" value="1"/>
</dbReference>
<keyword evidence="6" id="KW-1185">Reference proteome</keyword>
<comment type="cofactor">
    <cofactor evidence="1 4">
        <name>pyridoxal 5'-phosphate</name>
        <dbReference type="ChEBI" id="CHEBI:597326"/>
    </cofactor>
</comment>
<dbReference type="EC" id="2.5.1.48" evidence="5"/>
<accession>A0A383TWH3</accession>
<dbReference type="InterPro" id="IPR054542">
    <property type="entry name" value="Cys_met_metab_PP"/>
</dbReference>
<feature type="modified residue" description="N6-(pyridoxal phosphate)lysine" evidence="3">
    <location>
        <position position="199"/>
    </location>
</feature>
<dbReference type="InterPro" id="IPR015424">
    <property type="entry name" value="PyrdxlP-dep_Trfase"/>
</dbReference>
<dbReference type="PANTHER" id="PTHR11808">
    <property type="entry name" value="TRANS-SULFURATION ENZYME FAMILY MEMBER"/>
    <property type="match status" value="1"/>
</dbReference>
<dbReference type="RefSeq" id="WP_119058811.1">
    <property type="nucleotide sequence ID" value="NZ_UNSC01000001.1"/>
</dbReference>
<evidence type="ECO:0000256" key="4">
    <source>
        <dbReference type="RuleBase" id="RU362118"/>
    </source>
</evidence>
<dbReference type="GO" id="GO:0030170">
    <property type="term" value="F:pyridoxal phosphate binding"/>
    <property type="evidence" value="ECO:0007669"/>
    <property type="project" value="InterPro"/>
</dbReference>
<evidence type="ECO:0000313" key="5">
    <source>
        <dbReference type="EMBL" id="SZD71143.1"/>
    </source>
</evidence>
<evidence type="ECO:0000256" key="3">
    <source>
        <dbReference type="PIRSR" id="PIRSR001434-2"/>
    </source>
</evidence>
<evidence type="ECO:0000256" key="1">
    <source>
        <dbReference type="ARBA" id="ARBA00001933"/>
    </source>
</evidence>
<dbReference type="FunFam" id="3.40.640.10:FF:000046">
    <property type="entry name" value="Cystathionine gamma-lyase"/>
    <property type="match status" value="1"/>
</dbReference>
<keyword evidence="2 3" id="KW-0663">Pyridoxal phosphate</keyword>
<proteinExistence type="inferred from homology"/>
<dbReference type="Gene3D" id="3.90.1150.10">
    <property type="entry name" value="Aspartate Aminotransferase, domain 1"/>
    <property type="match status" value="1"/>
</dbReference>
<keyword evidence="5" id="KW-0808">Transferase</keyword>
<evidence type="ECO:0000313" key="6">
    <source>
        <dbReference type="Proteomes" id="UP000262142"/>
    </source>
</evidence>
<dbReference type="PROSITE" id="PS00868">
    <property type="entry name" value="CYS_MET_METAB_PP"/>
    <property type="match status" value="1"/>
</dbReference>
<dbReference type="GO" id="GO:0005737">
    <property type="term" value="C:cytoplasm"/>
    <property type="evidence" value="ECO:0007669"/>
    <property type="project" value="TreeGrafter"/>
</dbReference>
<dbReference type="InterPro" id="IPR015421">
    <property type="entry name" value="PyrdxlP-dep_Trfase_major"/>
</dbReference>
<protein>
    <submittedName>
        <fullName evidence="5">Cystathionine gamma-synthase</fullName>
        <ecNumber evidence="5">2.5.1.48</ecNumber>
    </submittedName>
</protein>
<dbReference type="Proteomes" id="UP000262142">
    <property type="component" value="Unassembled WGS sequence"/>
</dbReference>
<dbReference type="Gene3D" id="3.40.640.10">
    <property type="entry name" value="Type I PLP-dependent aspartate aminotransferase-like (Major domain)"/>
    <property type="match status" value="1"/>
</dbReference>
<evidence type="ECO:0000256" key="2">
    <source>
        <dbReference type="ARBA" id="ARBA00022898"/>
    </source>
</evidence>
<reference evidence="5 6" key="1">
    <citation type="submission" date="2018-09" db="EMBL/GenBank/DDBJ databases">
        <authorList>
            <consortium name="Pathogen Informatics"/>
        </authorList>
    </citation>
    <scope>NUCLEOTIDE SEQUENCE [LARGE SCALE GENOMIC DNA]</scope>
    <source>
        <strain evidence="5 6">OH-22767</strain>
    </source>
</reference>
<organism evidence="5 6">
    <name type="scientific">Candidatus Ornithobacterium hominis</name>
    <dbReference type="NCBI Taxonomy" id="2497989"/>
    <lineage>
        <taxon>Bacteria</taxon>
        <taxon>Pseudomonadati</taxon>
        <taxon>Bacteroidota</taxon>
        <taxon>Flavobacteriia</taxon>
        <taxon>Flavobacteriales</taxon>
        <taxon>Weeksellaceae</taxon>
        <taxon>Ornithobacterium</taxon>
    </lineage>
</organism>
<dbReference type="OrthoDB" id="9803729at2"/>
<dbReference type="GO" id="GO:0019346">
    <property type="term" value="P:transsulfuration"/>
    <property type="evidence" value="ECO:0007669"/>
    <property type="project" value="InterPro"/>
</dbReference>
<dbReference type="AlphaFoldDB" id="A0A383TWH3"/>
<comment type="similarity">
    <text evidence="4">Belongs to the trans-sulfuration enzymes family.</text>
</comment>
<dbReference type="PIRSF" id="PIRSF001434">
    <property type="entry name" value="CGS"/>
    <property type="match status" value="1"/>
</dbReference>
<dbReference type="GO" id="GO:0016846">
    <property type="term" value="F:carbon-sulfur lyase activity"/>
    <property type="evidence" value="ECO:0007669"/>
    <property type="project" value="TreeGrafter"/>
</dbReference>